<proteinExistence type="predicted"/>
<organism evidence="1">
    <name type="scientific">Tanacetum cinerariifolium</name>
    <name type="common">Dalmatian daisy</name>
    <name type="synonym">Chrysanthemum cinerariifolium</name>
    <dbReference type="NCBI Taxonomy" id="118510"/>
    <lineage>
        <taxon>Eukaryota</taxon>
        <taxon>Viridiplantae</taxon>
        <taxon>Streptophyta</taxon>
        <taxon>Embryophyta</taxon>
        <taxon>Tracheophyta</taxon>
        <taxon>Spermatophyta</taxon>
        <taxon>Magnoliopsida</taxon>
        <taxon>eudicotyledons</taxon>
        <taxon>Gunneridae</taxon>
        <taxon>Pentapetalae</taxon>
        <taxon>asterids</taxon>
        <taxon>campanulids</taxon>
        <taxon>Asterales</taxon>
        <taxon>Asteraceae</taxon>
        <taxon>Asteroideae</taxon>
        <taxon>Anthemideae</taxon>
        <taxon>Anthemidinae</taxon>
        <taxon>Tanacetum</taxon>
    </lineage>
</organism>
<dbReference type="AlphaFoldDB" id="A0A699JJC7"/>
<name>A0A699JJC7_TANCI</name>
<sequence length="225" mass="24790">MASITAADNKRLDDSSITLAQATELLASRCSVLAKSAKAVHDLVVSVVQSTITINNPSYLMTHYCSCNRTAEPTTLLLLCFLLSGVGGFDGHITYIDVESNFCSQKDAKCKYDSRGSVIGSTQNFVTPGNSVNAKRSQGPKTIMKSPKRTSMKARFNHKELMNSDYSGFTQRSLFALPPDHSSLIESLRYVDENSKRGLLLDVPSNTSFPRLFLDYAHFGLYRTI</sequence>
<feature type="non-terminal residue" evidence="1">
    <location>
        <position position="225"/>
    </location>
</feature>
<protein>
    <submittedName>
        <fullName evidence="1">GATA transcription factor 26-like</fullName>
    </submittedName>
</protein>
<gene>
    <name evidence="1" type="ORF">Tci_610349</name>
</gene>
<accession>A0A699JJC7</accession>
<reference evidence="1" key="1">
    <citation type="journal article" date="2019" name="Sci. Rep.">
        <title>Draft genome of Tanacetum cinerariifolium, the natural source of mosquito coil.</title>
        <authorList>
            <person name="Yamashiro T."/>
            <person name="Shiraishi A."/>
            <person name="Satake H."/>
            <person name="Nakayama K."/>
        </authorList>
    </citation>
    <scope>NUCLEOTIDE SEQUENCE</scope>
</reference>
<comment type="caution">
    <text evidence="1">The sequence shown here is derived from an EMBL/GenBank/DDBJ whole genome shotgun (WGS) entry which is preliminary data.</text>
</comment>
<evidence type="ECO:0000313" key="1">
    <source>
        <dbReference type="EMBL" id="GFA38377.1"/>
    </source>
</evidence>
<dbReference type="EMBL" id="BKCJ010414688">
    <property type="protein sequence ID" value="GFA38377.1"/>
    <property type="molecule type" value="Genomic_DNA"/>
</dbReference>